<dbReference type="KEGG" id="gps:C427_4191"/>
<dbReference type="SUPFAM" id="SSF53756">
    <property type="entry name" value="UDP-Glycosyltransferase/glycogen phosphorylase"/>
    <property type="match status" value="1"/>
</dbReference>
<name>K7AZP2_9ALTE</name>
<reference evidence="3 4" key="1">
    <citation type="journal article" date="2013" name="Genome Announc.">
        <title>Complete Genome Sequence of Glaciecola psychrophila Strain 170T.</title>
        <authorList>
            <person name="Yin J."/>
            <person name="Chen J."/>
            <person name="Liu G."/>
            <person name="Yu Y."/>
            <person name="Song L."/>
            <person name="Wang X."/>
            <person name="Qu X."/>
        </authorList>
    </citation>
    <scope>NUCLEOTIDE SEQUENCE [LARGE SCALE GENOMIC DNA]</scope>
    <source>
        <strain evidence="3 4">170</strain>
    </source>
</reference>
<dbReference type="Proteomes" id="UP000011864">
    <property type="component" value="Chromosome"/>
</dbReference>
<protein>
    <recommendedName>
        <fullName evidence="5">Group 1 glycosyl transferase</fullName>
    </recommendedName>
</protein>
<dbReference type="InterPro" id="IPR001296">
    <property type="entry name" value="Glyco_trans_1"/>
</dbReference>
<evidence type="ECO:0000259" key="2">
    <source>
        <dbReference type="Pfam" id="PF13439"/>
    </source>
</evidence>
<dbReference type="AlphaFoldDB" id="K7AZP2"/>
<evidence type="ECO:0000313" key="3">
    <source>
        <dbReference type="EMBL" id="AGH46296.1"/>
    </source>
</evidence>
<dbReference type="InterPro" id="IPR028098">
    <property type="entry name" value="Glyco_trans_4-like_N"/>
</dbReference>
<evidence type="ECO:0000313" key="4">
    <source>
        <dbReference type="Proteomes" id="UP000011864"/>
    </source>
</evidence>
<dbReference type="PATRIC" id="fig|1129794.4.peg.4172"/>
<evidence type="ECO:0000259" key="1">
    <source>
        <dbReference type="Pfam" id="PF00534"/>
    </source>
</evidence>
<dbReference type="OrthoDB" id="258796at2"/>
<feature type="domain" description="Glycosyltransferase subfamily 4-like N-terminal" evidence="2">
    <location>
        <begin position="13"/>
        <end position="172"/>
    </location>
</feature>
<evidence type="ECO:0008006" key="5">
    <source>
        <dbReference type="Google" id="ProtNLM"/>
    </source>
</evidence>
<dbReference type="PANTHER" id="PTHR12526:SF637">
    <property type="entry name" value="GLYCOSYLTRANSFERASE EPSF-RELATED"/>
    <property type="match status" value="1"/>
</dbReference>
<dbReference type="Gene3D" id="3.40.50.2000">
    <property type="entry name" value="Glycogen Phosphorylase B"/>
    <property type="match status" value="2"/>
</dbReference>
<dbReference type="STRING" id="1129794.C427_4191"/>
<dbReference type="GO" id="GO:0016757">
    <property type="term" value="F:glycosyltransferase activity"/>
    <property type="evidence" value="ECO:0007669"/>
    <property type="project" value="InterPro"/>
</dbReference>
<gene>
    <name evidence="3" type="ORF">C427_4191</name>
</gene>
<proteinExistence type="predicted"/>
<dbReference type="GO" id="GO:1901135">
    <property type="term" value="P:carbohydrate derivative metabolic process"/>
    <property type="evidence" value="ECO:0007669"/>
    <property type="project" value="UniProtKB-ARBA"/>
</dbReference>
<keyword evidence="4" id="KW-1185">Reference proteome</keyword>
<feature type="domain" description="Glycosyl transferase family 1" evidence="1">
    <location>
        <begin position="181"/>
        <end position="341"/>
    </location>
</feature>
<dbReference type="RefSeq" id="WP_007643662.1">
    <property type="nucleotide sequence ID" value="NC_020514.1"/>
</dbReference>
<dbReference type="PANTHER" id="PTHR12526">
    <property type="entry name" value="GLYCOSYLTRANSFERASE"/>
    <property type="match status" value="1"/>
</dbReference>
<dbReference type="HOGENOM" id="CLU_009583_2_5_6"/>
<sequence>MMNICFVHNVSVVGGAERVSQGIMQNLPISDYRLSLVCTAKGELSKECEQLSVPTETNPMFQPSMRNPIKTLTNFIGWKNLIKKNQIDIFHTGDLISTRSLLRAALFTKTKIVCHIHFPFEEDFAKWVFSANSQPSGFLFCSQDLQNNLGAMLKKLCPKASQWVVHNAVDTDVFLPQKVSNKTIKIGIIANLQFRKGHDDFLDMAKNLKISGYSPVYEIIGGDILQEPREPLLKERVEELELNQEVTFHGQVNNVKELLQSLDIVVCASHEEAFPISILEAMACGKPIVSTNVNGIPEAIIDGESGLLVSPSSPEELSNKVKFLMDNPQNMKEIGDNARKRVHHHFGKNVFIQKIIGVYKSL</sequence>
<organism evidence="3 4">
    <name type="scientific">Paraglaciecola psychrophila 170</name>
    <dbReference type="NCBI Taxonomy" id="1129794"/>
    <lineage>
        <taxon>Bacteria</taxon>
        <taxon>Pseudomonadati</taxon>
        <taxon>Pseudomonadota</taxon>
        <taxon>Gammaproteobacteria</taxon>
        <taxon>Alteromonadales</taxon>
        <taxon>Alteromonadaceae</taxon>
        <taxon>Paraglaciecola</taxon>
    </lineage>
</organism>
<accession>K7AZP2</accession>
<dbReference type="Pfam" id="PF00534">
    <property type="entry name" value="Glycos_transf_1"/>
    <property type="match status" value="1"/>
</dbReference>
<dbReference type="EMBL" id="CP003837">
    <property type="protein sequence ID" value="AGH46296.1"/>
    <property type="molecule type" value="Genomic_DNA"/>
</dbReference>
<dbReference type="Pfam" id="PF13439">
    <property type="entry name" value="Glyco_transf_4"/>
    <property type="match status" value="1"/>
</dbReference>
<dbReference type="eggNOG" id="COG0438">
    <property type="taxonomic scope" value="Bacteria"/>
</dbReference>